<dbReference type="InterPro" id="IPR031807">
    <property type="entry name" value="HicB-like"/>
</dbReference>
<protein>
    <submittedName>
        <fullName evidence="2">HicB_like antitoxin of bacterial toxin-antitoxinsystem</fullName>
    </submittedName>
</protein>
<dbReference type="Gene3D" id="3.30.160.250">
    <property type="match status" value="1"/>
</dbReference>
<dbReference type="AlphaFoldDB" id="A0A811T4G2"/>
<name>A0A811T4G2_9EURY</name>
<comment type="caution">
    <text evidence="2">The sequence shown here is derived from an EMBL/GenBank/DDBJ whole genome shotgun (WGS) entry which is preliminary data.</text>
</comment>
<gene>
    <name evidence="2" type="ORF">LAKADJCE_00093</name>
</gene>
<evidence type="ECO:0000259" key="1">
    <source>
        <dbReference type="Pfam" id="PF15919"/>
    </source>
</evidence>
<organism evidence="2 3">
    <name type="scientific">Candidatus Argoarchaeum ethanivorans</name>
    <dbReference type="NCBI Taxonomy" id="2608793"/>
    <lineage>
        <taxon>Archaea</taxon>
        <taxon>Methanobacteriati</taxon>
        <taxon>Methanobacteriota</taxon>
        <taxon>Stenosarchaea group</taxon>
        <taxon>Methanomicrobia</taxon>
        <taxon>Methanosarcinales</taxon>
        <taxon>Methanosarcinales incertae sedis</taxon>
        <taxon>GOM Arc I cluster</taxon>
        <taxon>Candidatus Argoarchaeum</taxon>
    </lineage>
</organism>
<dbReference type="InterPro" id="IPR051404">
    <property type="entry name" value="TA_system_antitoxin"/>
</dbReference>
<accession>A0A811T4G2</accession>
<dbReference type="PANTHER" id="PTHR34504">
    <property type="entry name" value="ANTITOXIN HICB"/>
    <property type="match status" value="1"/>
</dbReference>
<dbReference type="Proteomes" id="UP000612009">
    <property type="component" value="Unassembled WGS sequence"/>
</dbReference>
<dbReference type="PANTHER" id="PTHR34504:SF2">
    <property type="entry name" value="UPF0150 PROTEIN SSL0259"/>
    <property type="match status" value="1"/>
</dbReference>
<dbReference type="Pfam" id="PF15919">
    <property type="entry name" value="HicB_lk_antitox"/>
    <property type="match status" value="1"/>
</dbReference>
<sequence>MKYKVVISKGEDGWYVVECPSIPGCVSQGKNFEEALENIKDAIQGCLTVLNEKIEIKGEEKLMEIAV</sequence>
<feature type="domain" description="HicB-like antitoxin of toxin-antitoxin system" evidence="1">
    <location>
        <begin position="3"/>
        <end position="53"/>
    </location>
</feature>
<reference evidence="2" key="1">
    <citation type="submission" date="2020-10" db="EMBL/GenBank/DDBJ databases">
        <authorList>
            <person name="Hahn C.J."/>
            <person name="Laso-Perez R."/>
            <person name="Vulcano F."/>
            <person name="Vaziourakis K.-M."/>
            <person name="Stokke R."/>
            <person name="Steen I.H."/>
            <person name="Teske A."/>
            <person name="Boetius A."/>
            <person name="Liebeke M."/>
            <person name="Amann R."/>
            <person name="Knittel K."/>
        </authorList>
    </citation>
    <scope>NUCLEOTIDE SEQUENCE</scope>
    <source>
        <strain evidence="2">Gfbio:e3339647-f889-4370-9287-4fb5cb688e4c:AG392J18_GoMArc1</strain>
    </source>
</reference>
<proteinExistence type="predicted"/>
<dbReference type="EMBL" id="CAJHIR010000003">
    <property type="protein sequence ID" value="CAD6491241.1"/>
    <property type="molecule type" value="Genomic_DNA"/>
</dbReference>
<dbReference type="InterPro" id="IPR035069">
    <property type="entry name" value="TTHA1013/TTHA0281-like"/>
</dbReference>
<dbReference type="SUPFAM" id="SSF143100">
    <property type="entry name" value="TTHA1013/TTHA0281-like"/>
    <property type="match status" value="1"/>
</dbReference>
<evidence type="ECO:0000313" key="3">
    <source>
        <dbReference type="Proteomes" id="UP000612009"/>
    </source>
</evidence>
<evidence type="ECO:0000313" key="2">
    <source>
        <dbReference type="EMBL" id="CAD6491241.1"/>
    </source>
</evidence>